<evidence type="ECO:0000256" key="17">
    <source>
        <dbReference type="ARBA" id="ARBA00030571"/>
    </source>
</evidence>
<keyword evidence="14" id="KW-0067">ATP-binding</keyword>
<evidence type="ECO:0000256" key="15">
    <source>
        <dbReference type="ARBA" id="ARBA00023134"/>
    </source>
</evidence>
<dbReference type="SUPFAM" id="SSF52540">
    <property type="entry name" value="P-loop containing nucleoside triphosphate hydrolases"/>
    <property type="match status" value="1"/>
</dbReference>
<evidence type="ECO:0000256" key="10">
    <source>
        <dbReference type="ARBA" id="ARBA00022573"/>
    </source>
</evidence>
<keyword evidence="13 20" id="KW-0418">Kinase</keyword>
<sequence length="188" mass="22307">MSKLIFITGGVRSGKSAFAEDYAKELYQKFERKNLYYIASGVAFDREMTERIKRHQADRKKAAIQWKTIEIQDEVVFSEVIYPANSVILWECITTWLSNVLYKTEQLDSIERIIEIEKYIKTLKKQLLQWTKDGAIVILVSNEIFDEQSSTYSEVNYYRSLLGILHQWIVHHSDEAYEMDYSKIKRWK</sequence>
<evidence type="ECO:0000256" key="18">
    <source>
        <dbReference type="PIRSR" id="PIRSR006135-1"/>
    </source>
</evidence>
<dbReference type="PANTHER" id="PTHR34848">
    <property type="match status" value="1"/>
</dbReference>
<dbReference type="EMBL" id="QJTJ01000034">
    <property type="protein sequence ID" value="PYF03073.1"/>
    <property type="molecule type" value="Genomic_DNA"/>
</dbReference>
<dbReference type="GO" id="GO:0009236">
    <property type="term" value="P:cobalamin biosynthetic process"/>
    <property type="evidence" value="ECO:0007669"/>
    <property type="project" value="UniProtKB-UniPathway"/>
</dbReference>
<dbReference type="PANTHER" id="PTHR34848:SF1">
    <property type="entry name" value="BIFUNCTIONAL ADENOSYLCOBALAMIN BIOSYNTHESIS PROTEIN COBU"/>
    <property type="match status" value="1"/>
</dbReference>
<evidence type="ECO:0000313" key="20">
    <source>
        <dbReference type="EMBL" id="PYF03073.1"/>
    </source>
</evidence>
<feature type="binding site" evidence="19">
    <location>
        <position position="70"/>
    </location>
    <ligand>
        <name>GTP</name>
        <dbReference type="ChEBI" id="CHEBI:37565"/>
    </ligand>
</feature>
<evidence type="ECO:0000256" key="7">
    <source>
        <dbReference type="ARBA" id="ARBA00007490"/>
    </source>
</evidence>
<evidence type="ECO:0000256" key="2">
    <source>
        <dbReference type="ARBA" id="ARBA00000711"/>
    </source>
</evidence>
<keyword evidence="12 19" id="KW-0547">Nucleotide-binding</keyword>
<comment type="pathway">
    <text evidence="6">Cofactor biosynthesis; adenosylcobalamin biosynthesis; adenosylcobalamin from cob(II)yrinate a,c-diamide: step 5/7.</text>
</comment>
<gene>
    <name evidence="20" type="ORF">BJ095_13429</name>
</gene>
<dbReference type="RefSeq" id="WP_107935434.1">
    <property type="nucleotide sequence ID" value="NZ_CP085009.1"/>
</dbReference>
<feature type="binding site" evidence="19">
    <location>
        <position position="91"/>
    </location>
    <ligand>
        <name>GTP</name>
        <dbReference type="ChEBI" id="CHEBI:37565"/>
    </ligand>
</feature>
<dbReference type="EC" id="2.7.1.156" evidence="8"/>
<dbReference type="GO" id="GO:0043752">
    <property type="term" value="F:adenosylcobinamide kinase activity"/>
    <property type="evidence" value="ECO:0007669"/>
    <property type="project" value="UniProtKB-EC"/>
</dbReference>
<dbReference type="Gene3D" id="3.40.50.300">
    <property type="entry name" value="P-loop containing nucleotide triphosphate hydrolases"/>
    <property type="match status" value="1"/>
</dbReference>
<feature type="binding site" evidence="19">
    <location>
        <begin position="39"/>
        <end position="41"/>
    </location>
    <ligand>
        <name>GTP</name>
        <dbReference type="ChEBI" id="CHEBI:37565"/>
    </ligand>
</feature>
<evidence type="ECO:0000256" key="13">
    <source>
        <dbReference type="ARBA" id="ARBA00022777"/>
    </source>
</evidence>
<dbReference type="UniPathway" id="UPA00148">
    <property type="reaction ID" value="UER00236"/>
</dbReference>
<evidence type="ECO:0000256" key="1">
    <source>
        <dbReference type="ARBA" id="ARBA00000312"/>
    </source>
</evidence>
<keyword evidence="20" id="KW-0548">Nucleotidyltransferase</keyword>
<comment type="caution">
    <text evidence="20">The sequence shown here is derived from an EMBL/GenBank/DDBJ whole genome shotgun (WGS) entry which is preliminary data.</text>
</comment>
<evidence type="ECO:0000256" key="14">
    <source>
        <dbReference type="ARBA" id="ARBA00022840"/>
    </source>
</evidence>
<evidence type="ECO:0000256" key="12">
    <source>
        <dbReference type="ARBA" id="ARBA00022741"/>
    </source>
</evidence>
<comment type="catalytic activity">
    <reaction evidence="1">
        <text>adenosylcob(III)inamide + ATP = adenosylcob(III)inamide phosphate + ADP + H(+)</text>
        <dbReference type="Rhea" id="RHEA:15769"/>
        <dbReference type="ChEBI" id="CHEBI:2480"/>
        <dbReference type="ChEBI" id="CHEBI:15378"/>
        <dbReference type="ChEBI" id="CHEBI:30616"/>
        <dbReference type="ChEBI" id="CHEBI:58502"/>
        <dbReference type="ChEBI" id="CHEBI:456216"/>
        <dbReference type="EC" id="2.7.1.156"/>
    </reaction>
</comment>
<comment type="function">
    <text evidence="4">Catalyzes ATP-dependent phosphorylation of adenosylcobinamide and addition of GMP to adenosylcobinamide phosphate.</text>
</comment>
<dbReference type="OrthoDB" id="9799422at2"/>
<protein>
    <recommendedName>
        <fullName evidence="16">Adenosylcobinamide kinase</fullName>
        <ecNumber evidence="8">2.7.1.156</ecNumber>
        <ecNumber evidence="9">2.7.7.62</ecNumber>
    </recommendedName>
    <alternativeName>
        <fullName evidence="17">Adenosylcobinamide-phosphate guanylyltransferase</fullName>
    </alternativeName>
</protein>
<reference evidence="20 21" key="1">
    <citation type="submission" date="2018-06" db="EMBL/GenBank/DDBJ databases">
        <title>Genomic Encyclopedia of Archaeal and Bacterial Type Strains, Phase II (KMG-II): from individual species to whole genera.</title>
        <authorList>
            <person name="Goeker M."/>
        </authorList>
    </citation>
    <scope>NUCLEOTIDE SEQUENCE [LARGE SCALE GENOMIC DNA]</scope>
    <source>
        <strain evidence="20 21">KACC 16626</strain>
    </source>
</reference>
<comment type="catalytic activity">
    <reaction evidence="2">
        <text>adenosylcob(III)inamide phosphate + GTP + H(+) = adenosylcob(III)inamide-GDP + diphosphate</text>
        <dbReference type="Rhea" id="RHEA:22712"/>
        <dbReference type="ChEBI" id="CHEBI:15378"/>
        <dbReference type="ChEBI" id="CHEBI:33019"/>
        <dbReference type="ChEBI" id="CHEBI:37565"/>
        <dbReference type="ChEBI" id="CHEBI:58502"/>
        <dbReference type="ChEBI" id="CHEBI:60487"/>
        <dbReference type="EC" id="2.7.7.62"/>
    </reaction>
</comment>
<feature type="active site" description="GMP-histidine intermediate" evidence="18">
    <location>
        <position position="55"/>
    </location>
</feature>
<dbReference type="AlphaFoldDB" id="A0A318TEV2"/>
<evidence type="ECO:0000256" key="6">
    <source>
        <dbReference type="ARBA" id="ARBA00005159"/>
    </source>
</evidence>
<dbReference type="InterPro" id="IPR003203">
    <property type="entry name" value="CobU/CobP"/>
</dbReference>
<keyword evidence="10" id="KW-0169">Cobalamin biosynthesis</keyword>
<name>A0A318TEV2_9BACL</name>
<feature type="binding site" evidence="19">
    <location>
        <begin position="9"/>
        <end position="16"/>
    </location>
    <ligand>
        <name>GTP</name>
        <dbReference type="ChEBI" id="CHEBI:37565"/>
    </ligand>
</feature>
<evidence type="ECO:0000256" key="5">
    <source>
        <dbReference type="ARBA" id="ARBA00004692"/>
    </source>
</evidence>
<evidence type="ECO:0000256" key="8">
    <source>
        <dbReference type="ARBA" id="ARBA00012016"/>
    </source>
</evidence>
<organism evidence="20 21">
    <name type="scientific">Ureibacillus chungkukjangi</name>
    <dbReference type="NCBI Taxonomy" id="1202712"/>
    <lineage>
        <taxon>Bacteria</taxon>
        <taxon>Bacillati</taxon>
        <taxon>Bacillota</taxon>
        <taxon>Bacilli</taxon>
        <taxon>Bacillales</taxon>
        <taxon>Caryophanaceae</taxon>
        <taxon>Ureibacillus</taxon>
    </lineage>
</organism>
<dbReference type="CDD" id="cd00544">
    <property type="entry name" value="CobU"/>
    <property type="match status" value="1"/>
</dbReference>
<evidence type="ECO:0000313" key="21">
    <source>
        <dbReference type="Proteomes" id="UP000247416"/>
    </source>
</evidence>
<dbReference type="GO" id="GO:0005524">
    <property type="term" value="F:ATP binding"/>
    <property type="evidence" value="ECO:0007669"/>
    <property type="project" value="UniProtKB-KW"/>
</dbReference>
<evidence type="ECO:0000256" key="3">
    <source>
        <dbReference type="ARBA" id="ARBA00001522"/>
    </source>
</evidence>
<dbReference type="PIRSF" id="PIRSF006135">
    <property type="entry name" value="CobU"/>
    <property type="match status" value="1"/>
</dbReference>
<dbReference type="GO" id="GO:0008820">
    <property type="term" value="F:cobinamide phosphate guanylyltransferase activity"/>
    <property type="evidence" value="ECO:0007669"/>
    <property type="project" value="UniProtKB-EC"/>
</dbReference>
<keyword evidence="11 20" id="KW-0808">Transferase</keyword>
<evidence type="ECO:0000256" key="9">
    <source>
        <dbReference type="ARBA" id="ARBA00012523"/>
    </source>
</evidence>
<dbReference type="Pfam" id="PF02283">
    <property type="entry name" value="CobU"/>
    <property type="match status" value="1"/>
</dbReference>
<evidence type="ECO:0000256" key="16">
    <source>
        <dbReference type="ARBA" id="ARBA00029570"/>
    </source>
</evidence>
<comment type="similarity">
    <text evidence="7">Belongs to the CobU/CobP family.</text>
</comment>
<evidence type="ECO:0000256" key="11">
    <source>
        <dbReference type="ARBA" id="ARBA00022679"/>
    </source>
</evidence>
<keyword evidence="21" id="KW-1185">Reference proteome</keyword>
<keyword evidence="15 19" id="KW-0342">GTP-binding</keyword>
<evidence type="ECO:0000256" key="4">
    <source>
        <dbReference type="ARBA" id="ARBA00003889"/>
    </source>
</evidence>
<comment type="pathway">
    <text evidence="5">Cofactor biosynthesis; adenosylcobalamin biosynthesis; adenosylcobalamin from cob(II)yrinate a,c-diamide: step 6/7.</text>
</comment>
<evidence type="ECO:0000256" key="19">
    <source>
        <dbReference type="PIRSR" id="PIRSR006135-2"/>
    </source>
</evidence>
<dbReference type="Proteomes" id="UP000247416">
    <property type="component" value="Unassembled WGS sequence"/>
</dbReference>
<accession>A0A318TEV2</accession>
<dbReference type="GO" id="GO:0005525">
    <property type="term" value="F:GTP binding"/>
    <property type="evidence" value="ECO:0007669"/>
    <property type="project" value="UniProtKB-KW"/>
</dbReference>
<comment type="catalytic activity">
    <reaction evidence="3">
        <text>adenosylcob(III)inamide + GTP = adenosylcob(III)inamide phosphate + GDP + H(+)</text>
        <dbReference type="Rhea" id="RHEA:15765"/>
        <dbReference type="ChEBI" id="CHEBI:2480"/>
        <dbReference type="ChEBI" id="CHEBI:15378"/>
        <dbReference type="ChEBI" id="CHEBI:37565"/>
        <dbReference type="ChEBI" id="CHEBI:58189"/>
        <dbReference type="ChEBI" id="CHEBI:58502"/>
        <dbReference type="EC" id="2.7.1.156"/>
    </reaction>
</comment>
<dbReference type="EC" id="2.7.7.62" evidence="9"/>
<proteinExistence type="inferred from homology"/>
<dbReference type="InterPro" id="IPR027417">
    <property type="entry name" value="P-loop_NTPase"/>
</dbReference>